<organism evidence="1 2">
    <name type="scientific">Corynebacterium urogenitale</name>
    <dbReference type="NCBI Taxonomy" id="2487892"/>
    <lineage>
        <taxon>Bacteria</taxon>
        <taxon>Bacillati</taxon>
        <taxon>Actinomycetota</taxon>
        <taxon>Actinomycetes</taxon>
        <taxon>Mycobacteriales</taxon>
        <taxon>Corynebacteriaceae</taxon>
        <taxon>Corynebacterium</taxon>
    </lineage>
</organism>
<evidence type="ECO:0000313" key="2">
    <source>
        <dbReference type="Proteomes" id="UP000326711"/>
    </source>
</evidence>
<name>A0A5J6ZD10_9CORY</name>
<gene>
    <name evidence="1" type="ORF">CUROG_10080</name>
</gene>
<evidence type="ECO:0008006" key="3">
    <source>
        <dbReference type="Google" id="ProtNLM"/>
    </source>
</evidence>
<keyword evidence="2" id="KW-1185">Reference proteome</keyword>
<evidence type="ECO:0000313" key="1">
    <source>
        <dbReference type="EMBL" id="QFQ03349.1"/>
    </source>
</evidence>
<dbReference type="EMBL" id="CP045032">
    <property type="protein sequence ID" value="QFQ03349.1"/>
    <property type="molecule type" value="Genomic_DNA"/>
</dbReference>
<reference evidence="2" key="1">
    <citation type="submission" date="2019-10" db="EMBL/GenBank/DDBJ databases">
        <title>Complete genome sequence of Corynebacterium urogenitalis DSM 108747, isolated from the genital tract of a cow.</title>
        <authorList>
            <person name="Ruckert C."/>
            <person name="Ballas P."/>
            <person name="Wagener K."/>
            <person name="Drillich M."/>
            <person name="Kaempfer P."/>
            <person name="Busse H.-J."/>
            <person name="Ehling-Schulz M."/>
        </authorList>
    </citation>
    <scope>NUCLEOTIDE SEQUENCE [LARGE SCALE GENOMIC DNA]</scope>
    <source>
        <strain evidence="2">LMM 1652</strain>
    </source>
</reference>
<sequence>MVSRPLARARLHAQGLVGQRWSTPAEAVGAFGLMQGQERTVFSSVALRTGGDIAAVRASLDAGELVRSYPMRGTVFLGLASEMRWMTELLAKPGPEQLAARAAQAGITRAQLDAIGEKVVDEGQADSEAYRRIVASVVPDPTNAAVYRSRKYLLTSGVLAYVGSRQVLAPAPDAPGLEEAFNGEHQAAVDEVVCRYVTTRGPVTEADVRWWSKLPVREVRAALSRLPEVDGLYLPLDDLPANPASAFRKPLLLPAFDEYILGYKDRLFAMTEAMHDHLVPGNMGVFRKAVVVDGVVSASWSGAGGRLAVADVAGVPKYALPGIERAFRAFPF</sequence>
<protein>
    <recommendedName>
        <fullName evidence="3">Winged helix DNA-binding domain-containing protein</fullName>
    </recommendedName>
</protein>
<dbReference type="InterPro" id="IPR009351">
    <property type="entry name" value="AlkZ-like"/>
</dbReference>
<dbReference type="PANTHER" id="PTHR38479">
    <property type="entry name" value="LMO0824 PROTEIN"/>
    <property type="match status" value="1"/>
</dbReference>
<accession>A0A5J6ZD10</accession>
<dbReference type="AlphaFoldDB" id="A0A5J6ZD10"/>
<dbReference type="KEGG" id="cuo:CUROG_10080"/>
<dbReference type="RefSeq" id="WP_268907382.1">
    <property type="nucleotide sequence ID" value="NZ_CP045032.1"/>
</dbReference>
<dbReference type="PANTHER" id="PTHR38479:SF2">
    <property type="entry name" value="WINGED HELIX DNA-BINDING DOMAIN-CONTAINING PROTEIN"/>
    <property type="match status" value="1"/>
</dbReference>
<dbReference type="Proteomes" id="UP000326711">
    <property type="component" value="Chromosome"/>
</dbReference>
<dbReference type="Pfam" id="PF06224">
    <property type="entry name" value="AlkZ-like"/>
    <property type="match status" value="1"/>
</dbReference>
<proteinExistence type="predicted"/>